<evidence type="ECO:0000256" key="2">
    <source>
        <dbReference type="SAM" id="Phobius"/>
    </source>
</evidence>
<protein>
    <submittedName>
        <fullName evidence="4">Type II CAAX endopeptidase family protein</fullName>
    </submittedName>
</protein>
<dbReference type="EMBL" id="CP155447">
    <property type="protein sequence ID" value="XBH05217.1"/>
    <property type="molecule type" value="Genomic_DNA"/>
</dbReference>
<feature type="domain" description="CAAX prenyl protease 2/Lysostaphin resistance protein A-like" evidence="3">
    <location>
        <begin position="167"/>
        <end position="258"/>
    </location>
</feature>
<feature type="transmembrane region" description="Helical" evidence="2">
    <location>
        <begin position="129"/>
        <end position="150"/>
    </location>
</feature>
<feature type="transmembrane region" description="Helical" evidence="2">
    <location>
        <begin position="222"/>
        <end position="238"/>
    </location>
</feature>
<evidence type="ECO:0000256" key="1">
    <source>
        <dbReference type="SAM" id="MobiDB-lite"/>
    </source>
</evidence>
<feature type="region of interest" description="Disordered" evidence="1">
    <location>
        <begin position="1"/>
        <end position="22"/>
    </location>
</feature>
<dbReference type="GO" id="GO:0004175">
    <property type="term" value="F:endopeptidase activity"/>
    <property type="evidence" value="ECO:0007669"/>
    <property type="project" value="UniProtKB-ARBA"/>
</dbReference>
<feature type="transmembrane region" description="Helical" evidence="2">
    <location>
        <begin position="250"/>
        <end position="270"/>
    </location>
</feature>
<dbReference type="AlphaFoldDB" id="A0AAU7CJA7"/>
<gene>
    <name evidence="4" type="ORF">V5E97_04140</name>
</gene>
<feature type="transmembrane region" description="Helical" evidence="2">
    <location>
        <begin position="199"/>
        <end position="216"/>
    </location>
</feature>
<reference evidence="4" key="1">
    <citation type="submission" date="2024-05" db="EMBL/GenBank/DDBJ databases">
        <title>Planctomycetes of the genus Singulisphaera possess chitinolytic capabilities.</title>
        <authorList>
            <person name="Ivanova A."/>
        </authorList>
    </citation>
    <scope>NUCLEOTIDE SEQUENCE</scope>
    <source>
        <strain evidence="4">Ch08T</strain>
    </source>
</reference>
<dbReference type="Pfam" id="PF02517">
    <property type="entry name" value="Rce1-like"/>
    <property type="match status" value="1"/>
</dbReference>
<accession>A0AAU7CJA7</accession>
<evidence type="ECO:0000313" key="4">
    <source>
        <dbReference type="EMBL" id="XBH05217.1"/>
    </source>
</evidence>
<feature type="transmembrane region" description="Helical" evidence="2">
    <location>
        <begin position="170"/>
        <end position="187"/>
    </location>
</feature>
<dbReference type="RefSeq" id="WP_406698024.1">
    <property type="nucleotide sequence ID" value="NZ_CP155447.1"/>
</dbReference>
<dbReference type="InterPro" id="IPR003675">
    <property type="entry name" value="Rce1/LyrA-like_dom"/>
</dbReference>
<evidence type="ECO:0000259" key="3">
    <source>
        <dbReference type="Pfam" id="PF02517"/>
    </source>
</evidence>
<feature type="transmembrane region" description="Helical" evidence="2">
    <location>
        <begin position="84"/>
        <end position="108"/>
    </location>
</feature>
<organism evidence="4">
    <name type="scientific">Singulisphaera sp. Ch08</name>
    <dbReference type="NCBI Taxonomy" id="3120278"/>
    <lineage>
        <taxon>Bacteria</taxon>
        <taxon>Pseudomonadati</taxon>
        <taxon>Planctomycetota</taxon>
        <taxon>Planctomycetia</taxon>
        <taxon>Isosphaerales</taxon>
        <taxon>Isosphaeraceae</taxon>
        <taxon>Singulisphaera</taxon>
    </lineage>
</organism>
<sequence length="271" mass="28716">MDADNPAVPTEMAPPGTGGEQTVTGRTEGPILLGPVVPPKPWGPWASLGWTMLCLAVTFGVQIGALIAFAVANGSKENLIGVSSSALFLSVATLISTLTIFGLVALLIRIRRWTVHQYLALTMPTARQAALALGGLTVLIATTDLITYLVGRPLVPQVMVDAYRSGWVPLLLITILIVAPVGEEVLFRGFLYRGIASSRWGPGVAIVASSVGWASLHIQYDLYSIGAILVMGLYLGEVRRRTRSLPLTMILHGFANTVATIEVAIMTAGLS</sequence>
<feature type="transmembrane region" description="Helical" evidence="2">
    <location>
        <begin position="50"/>
        <end position="72"/>
    </location>
</feature>
<keyword evidence="2" id="KW-1133">Transmembrane helix</keyword>
<keyword evidence="2" id="KW-0812">Transmembrane</keyword>
<name>A0AAU7CJA7_9BACT</name>
<dbReference type="GO" id="GO:0080120">
    <property type="term" value="P:CAAX-box protein maturation"/>
    <property type="evidence" value="ECO:0007669"/>
    <property type="project" value="UniProtKB-ARBA"/>
</dbReference>
<proteinExistence type="predicted"/>
<keyword evidence="2" id="KW-0472">Membrane</keyword>